<dbReference type="GO" id="GO:0008168">
    <property type="term" value="F:methyltransferase activity"/>
    <property type="evidence" value="ECO:0007669"/>
    <property type="project" value="UniProtKB-KW"/>
</dbReference>
<dbReference type="GO" id="GO:0032259">
    <property type="term" value="P:methylation"/>
    <property type="evidence" value="ECO:0007669"/>
    <property type="project" value="UniProtKB-KW"/>
</dbReference>
<protein>
    <submittedName>
        <fullName evidence="1">TAM domain methyltransferase</fullName>
    </submittedName>
</protein>
<reference evidence="1 2" key="1">
    <citation type="submission" date="2019-04" db="EMBL/GenBank/DDBJ databases">
        <title>Comparative genomics and transcriptomics to analyze fruiting body development in filamentous ascomycetes.</title>
        <authorList>
            <consortium name="DOE Joint Genome Institute"/>
            <person name="Lutkenhaus R."/>
            <person name="Traeger S."/>
            <person name="Breuer J."/>
            <person name="Kuo A."/>
            <person name="Lipzen A."/>
            <person name="Pangilinan J."/>
            <person name="Dilworth D."/>
            <person name="Sandor L."/>
            <person name="Poggeler S."/>
            <person name="Barry K."/>
            <person name="Grigoriev I.V."/>
            <person name="Nowrousian M."/>
        </authorList>
    </citation>
    <scope>NUCLEOTIDE SEQUENCE [LARGE SCALE GENOMIC DNA]</scope>
    <source>
        <strain evidence="1 2">CBS 389.68</strain>
    </source>
</reference>
<sequence length="359" mass="40547">MDPPPSRAHQKSDAVDLLVVMEDSTNMSDASSPAMETGASIAPDTTAREQYISHSETESLIAGLKAYIYENGRRYHAFRAGRYPFPCDESEKDRMDLWHHVHLLLNNHRYHLEPLKPHTKRILDLGTGTGIWAIEMAEQHPEIQFTGVDLAPIQPEVLPQNVTFIIADVEDPWSFTEGFDFIHCRGLGQAVRDWPKLLRQAFKQLNPGGLMTIIDTESSCNSDDNSIPADSALWVFQERFHEALSRIGIPDPCRYLAQYMKSAGFVDVRVVRKKIPWGPWPRNETLKQIGACSLAMLESGFRAFGLALFTRVLGMSEDDANALSDAAYAECRNRNVHAFNYQWHVTGRRPEYNISAMVS</sequence>
<organism evidence="1 2">
    <name type="scientific">Ascodesmis nigricans</name>
    <dbReference type="NCBI Taxonomy" id="341454"/>
    <lineage>
        <taxon>Eukaryota</taxon>
        <taxon>Fungi</taxon>
        <taxon>Dikarya</taxon>
        <taxon>Ascomycota</taxon>
        <taxon>Pezizomycotina</taxon>
        <taxon>Pezizomycetes</taxon>
        <taxon>Pezizales</taxon>
        <taxon>Ascodesmidaceae</taxon>
        <taxon>Ascodesmis</taxon>
    </lineage>
</organism>
<gene>
    <name evidence="1" type="ORF">EX30DRAFT_173918</name>
</gene>
<dbReference type="CDD" id="cd02440">
    <property type="entry name" value="AdoMet_MTases"/>
    <property type="match status" value="1"/>
</dbReference>
<dbReference type="SUPFAM" id="SSF53335">
    <property type="entry name" value="S-adenosyl-L-methionine-dependent methyltransferases"/>
    <property type="match status" value="1"/>
</dbReference>
<proteinExistence type="predicted"/>
<dbReference type="AlphaFoldDB" id="A0A4S2MLZ4"/>
<keyword evidence="1" id="KW-0489">Methyltransferase</keyword>
<dbReference type="Proteomes" id="UP000298138">
    <property type="component" value="Unassembled WGS sequence"/>
</dbReference>
<dbReference type="EMBL" id="ML220147">
    <property type="protein sequence ID" value="TGZ77955.1"/>
    <property type="molecule type" value="Genomic_DNA"/>
</dbReference>
<dbReference type="Pfam" id="PF13489">
    <property type="entry name" value="Methyltransf_23"/>
    <property type="match status" value="1"/>
</dbReference>
<keyword evidence="1" id="KW-0808">Transferase</keyword>
<evidence type="ECO:0000313" key="2">
    <source>
        <dbReference type="Proteomes" id="UP000298138"/>
    </source>
</evidence>
<dbReference type="PANTHER" id="PTHR43591:SF10">
    <property type="entry name" value="ABC TRANSMEMBRANE TYPE-1 DOMAIN-CONTAINING PROTEIN-RELATED"/>
    <property type="match status" value="1"/>
</dbReference>
<evidence type="ECO:0000313" key="1">
    <source>
        <dbReference type="EMBL" id="TGZ77955.1"/>
    </source>
</evidence>
<name>A0A4S2MLZ4_9PEZI</name>
<dbReference type="Gene3D" id="3.40.50.150">
    <property type="entry name" value="Vaccinia Virus protein VP39"/>
    <property type="match status" value="1"/>
</dbReference>
<dbReference type="InterPro" id="IPR029063">
    <property type="entry name" value="SAM-dependent_MTases_sf"/>
</dbReference>
<dbReference type="InParanoid" id="A0A4S2MLZ4"/>
<accession>A0A4S2MLZ4</accession>
<keyword evidence="2" id="KW-1185">Reference proteome</keyword>
<dbReference type="STRING" id="341454.A0A4S2MLZ4"/>
<dbReference type="OrthoDB" id="2013972at2759"/>
<dbReference type="PANTHER" id="PTHR43591">
    <property type="entry name" value="METHYLTRANSFERASE"/>
    <property type="match status" value="1"/>
</dbReference>